<dbReference type="AlphaFoldDB" id="A0A1I8A7M4"/>
<proteinExistence type="predicted"/>
<evidence type="ECO:0000313" key="1">
    <source>
        <dbReference type="Proteomes" id="UP000095287"/>
    </source>
</evidence>
<dbReference type="WBParaSite" id="L893_g33405.t1">
    <property type="protein sequence ID" value="L893_g33405.t1"/>
    <property type="gene ID" value="L893_g33405"/>
</dbReference>
<reference evidence="2" key="1">
    <citation type="submission" date="2016-11" db="UniProtKB">
        <authorList>
            <consortium name="WormBaseParasite"/>
        </authorList>
    </citation>
    <scope>IDENTIFICATION</scope>
</reference>
<evidence type="ECO:0000313" key="2">
    <source>
        <dbReference type="WBParaSite" id="L893_g33405.t1"/>
    </source>
</evidence>
<name>A0A1I8A7M4_9BILA</name>
<dbReference type="Proteomes" id="UP000095287">
    <property type="component" value="Unplaced"/>
</dbReference>
<sequence>MSSSVSSIGLNRPISELKYGQCNMFYGLPDKTGRLPLADVFRGQTKTLARSHFKSAHLAHKEAESSFASSICALLISSRLDSIIAFTACASAASELPELA</sequence>
<protein>
    <submittedName>
        <fullName evidence="2">Kinesin motor domain-containing protein</fullName>
    </submittedName>
</protein>
<keyword evidence="1" id="KW-1185">Reference proteome</keyword>
<organism evidence="1 2">
    <name type="scientific">Steinernema glaseri</name>
    <dbReference type="NCBI Taxonomy" id="37863"/>
    <lineage>
        <taxon>Eukaryota</taxon>
        <taxon>Metazoa</taxon>
        <taxon>Ecdysozoa</taxon>
        <taxon>Nematoda</taxon>
        <taxon>Chromadorea</taxon>
        <taxon>Rhabditida</taxon>
        <taxon>Tylenchina</taxon>
        <taxon>Panagrolaimomorpha</taxon>
        <taxon>Strongyloidoidea</taxon>
        <taxon>Steinernematidae</taxon>
        <taxon>Steinernema</taxon>
    </lineage>
</organism>
<accession>A0A1I8A7M4</accession>